<feature type="transmembrane region" description="Helical" evidence="9">
    <location>
        <begin position="46"/>
        <end position="67"/>
    </location>
</feature>
<evidence type="ECO:0000256" key="2">
    <source>
        <dbReference type="ARBA" id="ARBA00022448"/>
    </source>
</evidence>
<protein>
    <recommendedName>
        <fullName evidence="10">Tripartite ATP-independent periplasmic transporters DctQ component domain-containing protein</fullName>
    </recommendedName>
</protein>
<name>A0A081BT05_9BACT</name>
<proteinExistence type="inferred from homology"/>
<dbReference type="PANTHER" id="PTHR35011">
    <property type="entry name" value="2,3-DIKETO-L-GULONATE TRAP TRANSPORTER SMALL PERMEASE PROTEIN YIAM"/>
    <property type="match status" value="1"/>
</dbReference>
<dbReference type="PANTHER" id="PTHR35011:SF11">
    <property type="entry name" value="TRAP TRANSPORTER SMALL PERMEASE PROTEIN"/>
    <property type="match status" value="1"/>
</dbReference>
<evidence type="ECO:0000256" key="6">
    <source>
        <dbReference type="ARBA" id="ARBA00022989"/>
    </source>
</evidence>
<evidence type="ECO:0000256" key="7">
    <source>
        <dbReference type="ARBA" id="ARBA00023136"/>
    </source>
</evidence>
<evidence type="ECO:0000256" key="9">
    <source>
        <dbReference type="SAM" id="Phobius"/>
    </source>
</evidence>
<keyword evidence="12" id="KW-1185">Reference proteome</keyword>
<dbReference type="Pfam" id="PF04290">
    <property type="entry name" value="DctQ"/>
    <property type="match status" value="1"/>
</dbReference>
<dbReference type="Proteomes" id="UP000030700">
    <property type="component" value="Unassembled WGS sequence"/>
</dbReference>
<reference evidence="11" key="1">
    <citation type="journal article" date="2015" name="PeerJ">
        <title>First genomic representation of candidate bacterial phylum KSB3 points to enhanced environmental sensing as a trigger of wastewater bulking.</title>
        <authorList>
            <person name="Sekiguchi Y."/>
            <person name="Ohashi A."/>
            <person name="Parks D.H."/>
            <person name="Yamauchi T."/>
            <person name="Tyson G.W."/>
            <person name="Hugenholtz P."/>
        </authorList>
    </citation>
    <scope>NUCLEOTIDE SEQUENCE [LARGE SCALE GENOMIC DNA]</scope>
</reference>
<dbReference type="HOGENOM" id="CLU_086356_9_1_0"/>
<feature type="transmembrane region" description="Helical" evidence="9">
    <location>
        <begin position="12"/>
        <end position="40"/>
    </location>
</feature>
<keyword evidence="4" id="KW-0997">Cell inner membrane</keyword>
<evidence type="ECO:0000313" key="12">
    <source>
        <dbReference type="Proteomes" id="UP000030700"/>
    </source>
</evidence>
<accession>A0A081BT05</accession>
<evidence type="ECO:0000256" key="4">
    <source>
        <dbReference type="ARBA" id="ARBA00022519"/>
    </source>
</evidence>
<dbReference type="AlphaFoldDB" id="A0A081BT05"/>
<comment type="similarity">
    <text evidence="8">Belongs to the TRAP transporter small permease family.</text>
</comment>
<evidence type="ECO:0000256" key="5">
    <source>
        <dbReference type="ARBA" id="ARBA00022692"/>
    </source>
</evidence>
<dbReference type="InterPro" id="IPR007387">
    <property type="entry name" value="TRAP_DctQ"/>
</dbReference>
<dbReference type="GO" id="GO:0022857">
    <property type="term" value="F:transmembrane transporter activity"/>
    <property type="evidence" value="ECO:0007669"/>
    <property type="project" value="TreeGrafter"/>
</dbReference>
<organism evidence="11">
    <name type="scientific">Candidatus Moduliflexus flocculans</name>
    <dbReference type="NCBI Taxonomy" id="1499966"/>
    <lineage>
        <taxon>Bacteria</taxon>
        <taxon>Candidatus Moduliflexota</taxon>
        <taxon>Candidatus Moduliflexia</taxon>
        <taxon>Candidatus Moduliflexales</taxon>
        <taxon>Candidatus Moduliflexaceae</taxon>
    </lineage>
</organism>
<evidence type="ECO:0000259" key="10">
    <source>
        <dbReference type="Pfam" id="PF04290"/>
    </source>
</evidence>
<evidence type="ECO:0000313" key="11">
    <source>
        <dbReference type="EMBL" id="GAK54536.1"/>
    </source>
</evidence>
<dbReference type="EMBL" id="DF820461">
    <property type="protein sequence ID" value="GAK54536.1"/>
    <property type="molecule type" value="Genomic_DNA"/>
</dbReference>
<evidence type="ECO:0000256" key="1">
    <source>
        <dbReference type="ARBA" id="ARBA00004429"/>
    </source>
</evidence>
<comment type="subcellular location">
    <subcellularLocation>
        <location evidence="1">Cell inner membrane</location>
        <topology evidence="1">Multi-pass membrane protein</topology>
    </subcellularLocation>
</comment>
<dbReference type="InterPro" id="IPR055348">
    <property type="entry name" value="DctQ"/>
</dbReference>
<evidence type="ECO:0000256" key="3">
    <source>
        <dbReference type="ARBA" id="ARBA00022475"/>
    </source>
</evidence>
<feature type="transmembrane region" description="Helical" evidence="9">
    <location>
        <begin position="88"/>
        <end position="111"/>
    </location>
</feature>
<dbReference type="GO" id="GO:0005886">
    <property type="term" value="C:plasma membrane"/>
    <property type="evidence" value="ECO:0007669"/>
    <property type="project" value="UniProtKB-SubCell"/>
</dbReference>
<keyword evidence="5 9" id="KW-0812">Transmembrane</keyword>
<keyword evidence="3" id="KW-1003">Cell membrane</keyword>
<dbReference type="STRING" id="1499966.U14_05823"/>
<keyword evidence="6 9" id="KW-1133">Transmembrane helix</keyword>
<keyword evidence="2" id="KW-0813">Transport</keyword>
<gene>
    <name evidence="11" type="ORF">U14_05823</name>
</gene>
<keyword evidence="7 9" id="KW-0472">Membrane</keyword>
<feature type="domain" description="Tripartite ATP-independent periplasmic transporters DctQ component" evidence="10">
    <location>
        <begin position="26"/>
        <end position="153"/>
    </location>
</feature>
<sequence>MNGLKKVMNIVHLVMGYIAIFQLIAMVILISVQVFCRYVLNFSISWVEEVCLLLMVWFSFIAMAIGVKNKLHISIELFVMWLPKRVQNGIIAKISDVSIIAIGFVLIYHGILLVQNGMMSTLPATGLPAAAGYIFVPITGVLILYDAVMDLFGLEKEEDLLEKRLKKEGDAHA</sequence>
<dbReference type="GO" id="GO:0015740">
    <property type="term" value="P:C4-dicarboxylate transport"/>
    <property type="evidence" value="ECO:0007669"/>
    <property type="project" value="TreeGrafter"/>
</dbReference>
<feature type="transmembrane region" description="Helical" evidence="9">
    <location>
        <begin position="131"/>
        <end position="154"/>
    </location>
</feature>
<evidence type="ECO:0000256" key="8">
    <source>
        <dbReference type="ARBA" id="ARBA00038436"/>
    </source>
</evidence>